<dbReference type="GO" id="GO:0003861">
    <property type="term" value="F:3-isopropylmalate dehydratase activity"/>
    <property type="evidence" value="ECO:0007669"/>
    <property type="project" value="UniProtKB-UniRule"/>
</dbReference>
<dbReference type="AlphaFoldDB" id="A0A126R1G1"/>
<evidence type="ECO:0000313" key="13">
    <source>
        <dbReference type="Proteomes" id="UP000066376"/>
    </source>
</evidence>
<dbReference type="InterPro" id="IPR011826">
    <property type="entry name" value="HAcnase/IPMdehydase_lsu_prok"/>
</dbReference>
<dbReference type="SUPFAM" id="SSF53732">
    <property type="entry name" value="Aconitase iron-sulfur domain"/>
    <property type="match status" value="1"/>
</dbReference>
<dbReference type="InterPro" id="IPR015931">
    <property type="entry name" value="Acnase/IPM_dHydase_lsu_aba_1/3"/>
</dbReference>
<evidence type="ECO:0000313" key="14">
    <source>
        <dbReference type="Proteomes" id="UP000183442"/>
    </source>
</evidence>
<dbReference type="HAMAP" id="MF_01027">
    <property type="entry name" value="LeuC_type2"/>
    <property type="match status" value="1"/>
</dbReference>
<feature type="binding site" evidence="9">
    <location>
        <position position="308"/>
    </location>
    <ligand>
        <name>[4Fe-4S] cluster</name>
        <dbReference type="ChEBI" id="CHEBI:49883"/>
    </ligand>
</feature>
<reference evidence="12" key="3">
    <citation type="submission" date="2016-10" db="EMBL/GenBank/DDBJ databases">
        <authorList>
            <person name="de Groot N.N."/>
        </authorList>
    </citation>
    <scope>NUCLEOTIDE SEQUENCE [LARGE SCALE GENOMIC DNA]</scope>
    <source>
        <strain evidence="12">DSM 16632</strain>
    </source>
</reference>
<dbReference type="PRINTS" id="PR00415">
    <property type="entry name" value="ACONITASE"/>
</dbReference>
<evidence type="ECO:0000256" key="2">
    <source>
        <dbReference type="ARBA" id="ARBA00022485"/>
    </source>
</evidence>
<comment type="pathway">
    <text evidence="9">Amino-acid biosynthesis; L-leucine biosynthesis; L-leucine from 3-methyl-2-oxobutanoate: step 2/4.</text>
</comment>
<dbReference type="Proteomes" id="UP000066376">
    <property type="component" value="Chromosome"/>
</dbReference>
<dbReference type="OrthoDB" id="255at2157"/>
<keyword evidence="5 9" id="KW-0408">Iron</keyword>
<feature type="binding site" evidence="9">
    <location>
        <position position="368"/>
    </location>
    <ligand>
        <name>[4Fe-4S] cluster</name>
        <dbReference type="ChEBI" id="CHEBI:49883"/>
    </ligand>
</feature>
<dbReference type="Gene3D" id="3.30.499.10">
    <property type="entry name" value="Aconitase, domain 3"/>
    <property type="match status" value="2"/>
</dbReference>
<evidence type="ECO:0000256" key="6">
    <source>
        <dbReference type="ARBA" id="ARBA00023014"/>
    </source>
</evidence>
<evidence type="ECO:0000256" key="3">
    <source>
        <dbReference type="ARBA" id="ARBA00022605"/>
    </source>
</evidence>
<comment type="catalytic activity">
    <reaction evidence="9">
        <text>(2R,3S)-3-isopropylmalate = (2S)-2-isopropylmalate</text>
        <dbReference type="Rhea" id="RHEA:32287"/>
        <dbReference type="ChEBI" id="CHEBI:1178"/>
        <dbReference type="ChEBI" id="CHEBI:35121"/>
        <dbReference type="EC" id="4.2.1.33"/>
    </reaction>
</comment>
<evidence type="ECO:0000256" key="8">
    <source>
        <dbReference type="ARBA" id="ARBA00023304"/>
    </source>
</evidence>
<gene>
    <name evidence="9" type="primary">leuC</name>
    <name evidence="12" type="ORF">SAMN02910297_00587</name>
    <name evidence="11" type="ORF">YLM1_1566</name>
</gene>
<keyword evidence="2 9" id="KW-0004">4Fe-4S</keyword>
<dbReference type="STRING" id="294671.YLM1_1566"/>
<dbReference type="InterPro" id="IPR001030">
    <property type="entry name" value="Acoase/IPM_deHydtase_lsu_aba"/>
</dbReference>
<dbReference type="NCBIfam" id="TIGR02086">
    <property type="entry name" value="IPMI_arch"/>
    <property type="match status" value="1"/>
</dbReference>
<dbReference type="CDD" id="cd01583">
    <property type="entry name" value="IPMI"/>
    <property type="match status" value="1"/>
</dbReference>
<reference evidence="14" key="4">
    <citation type="submission" date="2016-10" db="EMBL/GenBank/DDBJ databases">
        <authorList>
            <person name="Varghese N."/>
        </authorList>
    </citation>
    <scope>NUCLEOTIDE SEQUENCE [LARGE SCALE GENOMIC DNA]</scope>
    <source>
        <strain evidence="14">DSM 16632</strain>
    </source>
</reference>
<reference evidence="13" key="2">
    <citation type="submission" date="2016-02" db="EMBL/GenBank/DDBJ databases">
        <title>The draft genome sequence of the rumen methanogen Methanobrevibacter olleyae YLM1.</title>
        <authorList>
            <consortium name="New Zealand Agricultural Greenhouse Gas Research Centre/Pastoral Greenhouse Gas Research Consortium"/>
            <person name="Kelly W.J."/>
            <person name="Li D."/>
            <person name="Lambie S.C."/>
            <person name="Attwood G.T."/>
            <person name="Altermann E."/>
            <person name="Leahy S.C."/>
        </authorList>
    </citation>
    <scope>NUCLEOTIDE SEQUENCE [LARGE SCALE GENOMIC DNA]</scope>
    <source>
        <strain evidence="13">YLM1</strain>
    </source>
</reference>
<dbReference type="EC" id="4.2.1.33" evidence="9"/>
<protein>
    <recommendedName>
        <fullName evidence="9">3-isopropylmalate dehydratase large subunit</fullName>
        <ecNumber evidence="9">4.2.1.33</ecNumber>
    </recommendedName>
    <alternativeName>
        <fullName evidence="9">Alpha-IPM isomerase</fullName>
        <shortName evidence="9">IPMI</shortName>
    </alternativeName>
    <alternativeName>
        <fullName evidence="9">Isopropylmalate isomerase</fullName>
    </alternativeName>
</protein>
<dbReference type="InterPro" id="IPR018136">
    <property type="entry name" value="Aconitase_4Fe-4S_BS"/>
</dbReference>
<comment type="similarity">
    <text evidence="9">Belongs to the aconitase/IPM isomerase family. LeuC type 2 subfamily.</text>
</comment>
<evidence type="ECO:0000256" key="4">
    <source>
        <dbReference type="ARBA" id="ARBA00022723"/>
    </source>
</evidence>
<comment type="function">
    <text evidence="9">Catalyzes the isomerization between 2-isopropylmalate and 3-isopropylmalate, via the formation of 2-isopropylmaleate.</text>
</comment>
<evidence type="ECO:0000259" key="10">
    <source>
        <dbReference type="Pfam" id="PF00330"/>
    </source>
</evidence>
<dbReference type="NCBIfam" id="TIGR01343">
    <property type="entry name" value="hacA_fam"/>
    <property type="match status" value="1"/>
</dbReference>
<evidence type="ECO:0000313" key="11">
    <source>
        <dbReference type="EMBL" id="AMK16121.1"/>
    </source>
</evidence>
<dbReference type="KEGG" id="mol:YLM1_1566"/>
<dbReference type="NCBIfam" id="NF040615">
    <property type="entry name" value="HacA_Meth"/>
    <property type="match status" value="1"/>
</dbReference>
<comment type="subunit">
    <text evidence="9">Heterodimer of LeuC and LeuD.</text>
</comment>
<keyword evidence="6 9" id="KW-0411">Iron-sulfur</keyword>
<dbReference type="PROSITE" id="PS00450">
    <property type="entry name" value="ACONITASE_1"/>
    <property type="match status" value="1"/>
</dbReference>
<dbReference type="GO" id="GO:0046872">
    <property type="term" value="F:metal ion binding"/>
    <property type="evidence" value="ECO:0007669"/>
    <property type="project" value="UniProtKB-KW"/>
</dbReference>
<dbReference type="RefSeq" id="WP_067148191.1">
    <property type="nucleotide sequence ID" value="NZ_CP014265.1"/>
</dbReference>
<evidence type="ECO:0000256" key="1">
    <source>
        <dbReference type="ARBA" id="ARBA00022430"/>
    </source>
</evidence>
<dbReference type="PANTHER" id="PTHR43822">
    <property type="entry name" value="HOMOACONITASE, MITOCHONDRIAL-RELATED"/>
    <property type="match status" value="1"/>
</dbReference>
<dbReference type="GO" id="GO:0009098">
    <property type="term" value="P:L-leucine biosynthetic process"/>
    <property type="evidence" value="ECO:0007669"/>
    <property type="project" value="UniProtKB-UniRule"/>
</dbReference>
<dbReference type="InterPro" id="IPR036008">
    <property type="entry name" value="Aconitase_4Fe-4S_dom"/>
</dbReference>
<keyword evidence="1 9" id="KW-0432">Leucine biosynthesis</keyword>
<dbReference type="EMBL" id="FOTL01000006">
    <property type="protein sequence ID" value="SFL32579.1"/>
    <property type="molecule type" value="Genomic_DNA"/>
</dbReference>
<dbReference type="NCBIfam" id="NF001614">
    <property type="entry name" value="PRK00402.1"/>
    <property type="match status" value="1"/>
</dbReference>
<feature type="domain" description="Aconitase/3-isopropylmalate dehydratase large subunit alpha/beta/alpha" evidence="10">
    <location>
        <begin position="19"/>
        <end position="293"/>
    </location>
</feature>
<keyword evidence="8 9" id="KW-0100">Branched-chain amino acid biosynthesis</keyword>
<keyword evidence="7 9" id="KW-0456">Lyase</keyword>
<dbReference type="Pfam" id="PF00330">
    <property type="entry name" value="Aconitase"/>
    <property type="match status" value="1"/>
</dbReference>
<keyword evidence="13" id="KW-1185">Reference proteome</keyword>
<evidence type="ECO:0000256" key="7">
    <source>
        <dbReference type="ARBA" id="ARBA00023239"/>
    </source>
</evidence>
<sequence length="425" mass="45644">MPTIAEKIFARASGKGKVEAGDIVMADIDIAMIHDLTGPLAVESFNKIGTGKVWDSSKIVIPFDHQVPADSLDSANNHILMRKFVKEQNIENFYDVKEGVCHQVLPEKGHVIPGTVIVGADSHTCTYGALGAFATGIGSTDMAMVLSTGQLWFKVPETIRFEIKGELKENTSPKDLILNIIGQVGADGATYKSCEFAGETISNMNVSGRMVLSNMAIEMGGKTGLIEPDKRTYDYLKGRVSGENKNRLRAFIEKSNLKTDLDSTSLEIIDMDVSELEPQIACPHNVDNVKPASELSDVEIDQVFIGSCTNGRIEDLRDAAKILKGNQINSNLRMLVIPASKEVYLKGLDEGLIKIFVEAGALVSAPCCGPCLGGHTGLIGSDEVSLSTSNRNFKGRQGSPEGEVYLSSAKVAAQSAIEGKIAIPK</sequence>
<proteinExistence type="inferred from homology"/>
<feature type="binding site" evidence="9">
    <location>
        <position position="371"/>
    </location>
    <ligand>
        <name>[4Fe-4S] cluster</name>
        <dbReference type="ChEBI" id="CHEBI:49883"/>
    </ligand>
</feature>
<dbReference type="GeneID" id="28489884"/>
<comment type="cofactor">
    <cofactor evidence="9">
        <name>[4Fe-4S] cluster</name>
        <dbReference type="ChEBI" id="CHEBI:49883"/>
    </cofactor>
    <text evidence="9">Binds 1 [4Fe-4S] cluster per subunit.</text>
</comment>
<dbReference type="Proteomes" id="UP000183442">
    <property type="component" value="Unassembled WGS sequence"/>
</dbReference>
<dbReference type="EMBL" id="CP014265">
    <property type="protein sequence ID" value="AMK16121.1"/>
    <property type="molecule type" value="Genomic_DNA"/>
</dbReference>
<accession>A0A126R1G1</accession>
<organism evidence="11 13">
    <name type="scientific">Methanobrevibacter olleyae</name>
    <dbReference type="NCBI Taxonomy" id="294671"/>
    <lineage>
        <taxon>Archaea</taxon>
        <taxon>Methanobacteriati</taxon>
        <taxon>Methanobacteriota</taxon>
        <taxon>Methanomada group</taxon>
        <taxon>Methanobacteria</taxon>
        <taxon>Methanobacteriales</taxon>
        <taxon>Methanobacteriaceae</taxon>
        <taxon>Methanobrevibacter</taxon>
    </lineage>
</organism>
<keyword evidence="4 9" id="KW-0479">Metal-binding</keyword>
<keyword evidence="3 9" id="KW-0028">Amino-acid biosynthesis</keyword>
<evidence type="ECO:0000313" key="12">
    <source>
        <dbReference type="EMBL" id="SFL32579.1"/>
    </source>
</evidence>
<name>A0A126R1G1_METOL</name>
<dbReference type="PANTHER" id="PTHR43822:SF22">
    <property type="entry name" value="ISOPROPYLMALATE_CITRAMALATE ISOMERASE LARGE SUBUNIT"/>
    <property type="match status" value="1"/>
</dbReference>
<dbReference type="PROSITE" id="PS01244">
    <property type="entry name" value="ACONITASE_2"/>
    <property type="match status" value="1"/>
</dbReference>
<dbReference type="GO" id="GO:0051539">
    <property type="term" value="F:4 iron, 4 sulfur cluster binding"/>
    <property type="evidence" value="ECO:0007669"/>
    <property type="project" value="UniProtKB-KW"/>
</dbReference>
<dbReference type="InterPro" id="IPR006251">
    <property type="entry name" value="Homoacnase/IPMdehydase_lsu"/>
</dbReference>
<dbReference type="InterPro" id="IPR050067">
    <property type="entry name" value="IPM_dehydratase_rel_enz"/>
</dbReference>
<evidence type="ECO:0000256" key="9">
    <source>
        <dbReference type="HAMAP-Rule" id="MF_01027"/>
    </source>
</evidence>
<dbReference type="PATRIC" id="fig|294671.3.peg.1630"/>
<dbReference type="InterPro" id="IPR033941">
    <property type="entry name" value="IPMI_cat"/>
</dbReference>
<dbReference type="UniPathway" id="UPA00048">
    <property type="reaction ID" value="UER00071"/>
</dbReference>
<evidence type="ECO:0000256" key="5">
    <source>
        <dbReference type="ARBA" id="ARBA00023004"/>
    </source>
</evidence>
<reference evidence="11 13" key="1">
    <citation type="journal article" date="2016" name="Genome Announc.">
        <title>Draft Genome Sequence of the Rumen Methanogen Methanobrevibacter olleyae YLM1.</title>
        <authorList>
            <person name="Kelly W.J."/>
            <person name="Li D."/>
            <person name="Lambie S.C."/>
            <person name="Cox F."/>
            <person name="Attwood G.T."/>
            <person name="Altermann E."/>
            <person name="Leahy S.C."/>
        </authorList>
    </citation>
    <scope>NUCLEOTIDE SEQUENCE [LARGE SCALE GENOMIC DNA]</scope>
    <source>
        <strain evidence="11 13">YLM1</strain>
    </source>
</reference>